<keyword evidence="4" id="KW-1185">Reference proteome</keyword>
<keyword evidence="1" id="KW-0479">Metal-binding</keyword>
<evidence type="ECO:0000256" key="1">
    <source>
        <dbReference type="ARBA" id="ARBA00022723"/>
    </source>
</evidence>
<name>A0A9W5X7X9_9BACI</name>
<dbReference type="Gene3D" id="3.40.50.1400">
    <property type="match status" value="2"/>
</dbReference>
<proteinExistence type="predicted"/>
<evidence type="ECO:0000313" key="3">
    <source>
        <dbReference type="EMBL" id="GGB60451.1"/>
    </source>
</evidence>
<gene>
    <name evidence="3" type="primary">sirB</name>
    <name evidence="3" type="ORF">GCM10011409_42270</name>
</gene>
<dbReference type="GO" id="GO:0016829">
    <property type="term" value="F:lyase activity"/>
    <property type="evidence" value="ECO:0007669"/>
    <property type="project" value="UniProtKB-KW"/>
</dbReference>
<accession>A0A9W5X7X9</accession>
<dbReference type="PANTHER" id="PTHR33542">
    <property type="entry name" value="SIROHYDROCHLORIN FERROCHELATASE, CHLOROPLASTIC"/>
    <property type="match status" value="1"/>
</dbReference>
<dbReference type="CDD" id="cd03414">
    <property type="entry name" value="CbiX_SirB_C"/>
    <property type="match status" value="1"/>
</dbReference>
<dbReference type="PANTHER" id="PTHR33542:SF3">
    <property type="entry name" value="SIROHYDROCHLORIN FERROCHELATASE, CHLOROPLASTIC"/>
    <property type="match status" value="1"/>
</dbReference>
<protein>
    <submittedName>
        <fullName evidence="3">Sirohydrochlorin ferrochelatase</fullName>
    </submittedName>
</protein>
<dbReference type="AlphaFoldDB" id="A0A9W5X7X9"/>
<evidence type="ECO:0000256" key="2">
    <source>
        <dbReference type="ARBA" id="ARBA00023239"/>
    </source>
</evidence>
<evidence type="ECO:0000313" key="4">
    <source>
        <dbReference type="Proteomes" id="UP000621492"/>
    </source>
</evidence>
<sequence>MQGILYISHGSRMAEATAEAVTCITGVKEQVDVPLQEICFLELAEPDVEQGIEKLVNQGASKIAVVPVLLLSAGHYYKDIPEQLTQTRKKYPSITFTYGQPLGVQDRFIHVLLERIAETNTSVDQGSKILLVGRGSRNPQTKTDMETVRTKLQKNLSGGRVDCCFLAACNPSFEHQLDASLKEGCSKLFIVPYLWFTGVLMHSIQQKVQEQAKIDTNIIVCRQLGDHPIMKRALEQRVYEAVR</sequence>
<dbReference type="GO" id="GO:0046872">
    <property type="term" value="F:metal ion binding"/>
    <property type="evidence" value="ECO:0007669"/>
    <property type="project" value="UniProtKB-KW"/>
</dbReference>
<dbReference type="EMBL" id="BMJD01000060">
    <property type="protein sequence ID" value="GGB60451.1"/>
    <property type="molecule type" value="Genomic_DNA"/>
</dbReference>
<dbReference type="CDD" id="cd03416">
    <property type="entry name" value="CbiX_SirB_N"/>
    <property type="match status" value="1"/>
</dbReference>
<dbReference type="SUPFAM" id="SSF53800">
    <property type="entry name" value="Chelatase"/>
    <property type="match status" value="1"/>
</dbReference>
<dbReference type="RefSeq" id="WP_188725836.1">
    <property type="nucleotide sequence ID" value="NZ_BMJD01000060.1"/>
</dbReference>
<reference evidence="3" key="1">
    <citation type="journal article" date="2014" name="Int. J. Syst. Evol. Microbiol.">
        <title>Complete genome sequence of Corynebacterium casei LMG S-19264T (=DSM 44701T), isolated from a smear-ripened cheese.</title>
        <authorList>
            <consortium name="US DOE Joint Genome Institute (JGI-PGF)"/>
            <person name="Walter F."/>
            <person name="Albersmeier A."/>
            <person name="Kalinowski J."/>
            <person name="Ruckert C."/>
        </authorList>
    </citation>
    <scope>NUCLEOTIDE SEQUENCE</scope>
    <source>
        <strain evidence="3">CGMCC 1.15454</strain>
    </source>
</reference>
<dbReference type="Proteomes" id="UP000621492">
    <property type="component" value="Unassembled WGS sequence"/>
</dbReference>
<dbReference type="Pfam" id="PF01903">
    <property type="entry name" value="CbiX"/>
    <property type="match status" value="2"/>
</dbReference>
<dbReference type="InterPro" id="IPR050963">
    <property type="entry name" value="Sirohydro_Cobaltochel/CbiX"/>
</dbReference>
<keyword evidence="2" id="KW-0456">Lyase</keyword>
<comment type="caution">
    <text evidence="3">The sequence shown here is derived from an EMBL/GenBank/DDBJ whole genome shotgun (WGS) entry which is preliminary data.</text>
</comment>
<reference evidence="3" key="2">
    <citation type="submission" date="2020-09" db="EMBL/GenBank/DDBJ databases">
        <authorList>
            <person name="Sun Q."/>
            <person name="Zhou Y."/>
        </authorList>
    </citation>
    <scope>NUCLEOTIDE SEQUENCE</scope>
    <source>
        <strain evidence="3">CGMCC 1.15454</strain>
    </source>
</reference>
<dbReference type="InterPro" id="IPR002762">
    <property type="entry name" value="CbiX-like"/>
</dbReference>
<organism evidence="3 4">
    <name type="scientific">Lentibacillus populi</name>
    <dbReference type="NCBI Taxonomy" id="1827502"/>
    <lineage>
        <taxon>Bacteria</taxon>
        <taxon>Bacillati</taxon>
        <taxon>Bacillota</taxon>
        <taxon>Bacilli</taxon>
        <taxon>Bacillales</taxon>
        <taxon>Bacillaceae</taxon>
        <taxon>Lentibacillus</taxon>
    </lineage>
</organism>